<reference evidence="1 2" key="1">
    <citation type="submission" date="2024-09" db="EMBL/GenBank/DDBJ databases">
        <title>Laminarin stimulates single cell rates of sulfate reduction while oxygen inhibits transcriptomic activity in coastal marine sediment.</title>
        <authorList>
            <person name="Lindsay M."/>
            <person name="Orcutt B."/>
            <person name="Emerson D."/>
            <person name="Stepanauskas R."/>
            <person name="D'Angelo T."/>
        </authorList>
    </citation>
    <scope>NUCLEOTIDE SEQUENCE [LARGE SCALE GENOMIC DNA]</scope>
    <source>
        <strain evidence="1">SAG AM-311-K15</strain>
    </source>
</reference>
<comment type="caution">
    <text evidence="1">The sequence shown here is derived from an EMBL/GenBank/DDBJ whole genome shotgun (WGS) entry which is preliminary data.</text>
</comment>
<evidence type="ECO:0000313" key="1">
    <source>
        <dbReference type="EMBL" id="MFC1852584.1"/>
    </source>
</evidence>
<gene>
    <name evidence="1" type="ORF">ACFL27_20495</name>
</gene>
<sequence length="168" mass="19688">MSRADRKKRRQQRLAMEWQAQYDKAMTGIRRIGEDASWPGGGVITVQISKIPSFAPGYVWDFREFEESLTLYVSYTDLERGGYFKPGYHKLSAKQDFLRSLIESITRFDIKMRFVGQFGLDGTDYSVRFRSDFSEASLRWWEDGPEAWRPFISQVFEVIEVLESITNQ</sequence>
<name>A0ABV6Z2F3_UNCC1</name>
<evidence type="ECO:0000313" key="2">
    <source>
        <dbReference type="Proteomes" id="UP001594351"/>
    </source>
</evidence>
<organism evidence="1 2">
    <name type="scientific">candidate division CSSED10-310 bacterium</name>
    <dbReference type="NCBI Taxonomy" id="2855610"/>
    <lineage>
        <taxon>Bacteria</taxon>
        <taxon>Bacteria division CSSED10-310</taxon>
    </lineage>
</organism>
<dbReference type="EMBL" id="JBHPBY010000335">
    <property type="protein sequence ID" value="MFC1852584.1"/>
    <property type="molecule type" value="Genomic_DNA"/>
</dbReference>
<keyword evidence="2" id="KW-1185">Reference proteome</keyword>
<protein>
    <recommendedName>
        <fullName evidence="3">DUF4268 domain-containing protein</fullName>
    </recommendedName>
</protein>
<accession>A0ABV6Z2F3</accession>
<proteinExistence type="predicted"/>
<evidence type="ECO:0008006" key="3">
    <source>
        <dbReference type="Google" id="ProtNLM"/>
    </source>
</evidence>
<dbReference type="Proteomes" id="UP001594351">
    <property type="component" value="Unassembled WGS sequence"/>
</dbReference>